<accession>K3WES1</accession>
<feature type="region of interest" description="Disordered" evidence="2">
    <location>
        <begin position="1"/>
        <end position="42"/>
    </location>
</feature>
<dbReference type="InParanoid" id="K3WES1"/>
<evidence type="ECO:0000313" key="4">
    <source>
        <dbReference type="Proteomes" id="UP000019132"/>
    </source>
</evidence>
<dbReference type="Gene3D" id="2.40.10.10">
    <property type="entry name" value="Trypsin-like serine proteases"/>
    <property type="match status" value="1"/>
</dbReference>
<sequence>MSTPAVAAATELDASSLDTSDLLRTPFTETSPDPAPTLVPEATPAADGQYVYRDAVTFYEGFDKIYCSGAVIAPRFILTTATCVSQHPKITAISTFDPKSGRDEKRLIG</sequence>
<dbReference type="Proteomes" id="UP000019132">
    <property type="component" value="Unassembled WGS sequence"/>
</dbReference>
<reference evidence="4" key="1">
    <citation type="journal article" date="2010" name="Genome Biol.">
        <title>Genome sequence of the necrotrophic plant pathogen Pythium ultimum reveals original pathogenicity mechanisms and effector repertoire.</title>
        <authorList>
            <person name="Levesque C.A."/>
            <person name="Brouwer H."/>
            <person name="Cano L."/>
            <person name="Hamilton J.P."/>
            <person name="Holt C."/>
            <person name="Huitema E."/>
            <person name="Raffaele S."/>
            <person name="Robideau G.P."/>
            <person name="Thines M."/>
            <person name="Win J."/>
            <person name="Zerillo M.M."/>
            <person name="Beakes G.W."/>
            <person name="Boore J.L."/>
            <person name="Busam D."/>
            <person name="Dumas B."/>
            <person name="Ferriera S."/>
            <person name="Fuerstenberg S.I."/>
            <person name="Gachon C.M."/>
            <person name="Gaulin E."/>
            <person name="Govers F."/>
            <person name="Grenville-Briggs L."/>
            <person name="Horner N."/>
            <person name="Hostetler J."/>
            <person name="Jiang R.H."/>
            <person name="Johnson J."/>
            <person name="Krajaejun T."/>
            <person name="Lin H."/>
            <person name="Meijer H.J."/>
            <person name="Moore B."/>
            <person name="Morris P."/>
            <person name="Phuntmart V."/>
            <person name="Puiu D."/>
            <person name="Shetty J."/>
            <person name="Stajich J.E."/>
            <person name="Tripathy S."/>
            <person name="Wawra S."/>
            <person name="van West P."/>
            <person name="Whitty B.R."/>
            <person name="Coutinho P.M."/>
            <person name="Henrissat B."/>
            <person name="Martin F."/>
            <person name="Thomas P.D."/>
            <person name="Tyler B.M."/>
            <person name="De Vries R.P."/>
            <person name="Kamoun S."/>
            <person name="Yandell M."/>
            <person name="Tisserat N."/>
            <person name="Buell C.R."/>
        </authorList>
    </citation>
    <scope>NUCLEOTIDE SEQUENCE</scope>
    <source>
        <strain evidence="4">DAOM:BR144</strain>
    </source>
</reference>
<dbReference type="InterPro" id="IPR043504">
    <property type="entry name" value="Peptidase_S1_PA_chymotrypsin"/>
</dbReference>
<dbReference type="EnsemblProtists" id="PYU1_T003462">
    <property type="protein sequence ID" value="PYU1_T003462"/>
    <property type="gene ID" value="PYU1_G003452"/>
</dbReference>
<evidence type="ECO:0000313" key="3">
    <source>
        <dbReference type="EnsemblProtists" id="PYU1_T003462"/>
    </source>
</evidence>
<evidence type="ECO:0000256" key="2">
    <source>
        <dbReference type="SAM" id="MobiDB-lite"/>
    </source>
</evidence>
<reference evidence="4" key="2">
    <citation type="submission" date="2010-04" db="EMBL/GenBank/DDBJ databases">
        <authorList>
            <person name="Buell R."/>
            <person name="Hamilton J."/>
            <person name="Hostetler J."/>
        </authorList>
    </citation>
    <scope>NUCLEOTIDE SEQUENCE [LARGE SCALE GENOMIC DNA]</scope>
    <source>
        <strain evidence="4">DAOM:BR144</strain>
    </source>
</reference>
<dbReference type="SUPFAM" id="SSF50494">
    <property type="entry name" value="Trypsin-like serine proteases"/>
    <property type="match status" value="1"/>
</dbReference>
<dbReference type="VEuPathDB" id="FungiDB:PYU1_G003452"/>
<keyword evidence="4" id="KW-1185">Reference proteome</keyword>
<proteinExistence type="predicted"/>
<name>K3WES1_GLOUD</name>
<dbReference type="HOGENOM" id="CLU_2190882_0_0_1"/>
<feature type="compositionally biased region" description="Low complexity" evidence="2">
    <location>
        <begin position="12"/>
        <end position="23"/>
    </location>
</feature>
<dbReference type="EMBL" id="GL376603">
    <property type="status" value="NOT_ANNOTATED_CDS"/>
    <property type="molecule type" value="Genomic_DNA"/>
</dbReference>
<organism evidence="3 4">
    <name type="scientific">Globisporangium ultimum (strain ATCC 200006 / CBS 805.95 / DAOM BR144)</name>
    <name type="common">Pythium ultimum</name>
    <dbReference type="NCBI Taxonomy" id="431595"/>
    <lineage>
        <taxon>Eukaryota</taxon>
        <taxon>Sar</taxon>
        <taxon>Stramenopiles</taxon>
        <taxon>Oomycota</taxon>
        <taxon>Peronosporomycetes</taxon>
        <taxon>Pythiales</taxon>
        <taxon>Pythiaceae</taxon>
        <taxon>Globisporangium</taxon>
    </lineage>
</organism>
<protein>
    <submittedName>
        <fullName evidence="3">Uncharacterized protein</fullName>
    </submittedName>
</protein>
<dbReference type="InterPro" id="IPR009003">
    <property type="entry name" value="Peptidase_S1_PA"/>
</dbReference>
<reference evidence="3" key="3">
    <citation type="submission" date="2015-02" db="UniProtKB">
        <authorList>
            <consortium name="EnsemblProtists"/>
        </authorList>
    </citation>
    <scope>IDENTIFICATION</scope>
    <source>
        <strain evidence="3">DAOM BR144</strain>
    </source>
</reference>
<evidence type="ECO:0000256" key="1">
    <source>
        <dbReference type="ARBA" id="ARBA00023026"/>
    </source>
</evidence>
<keyword evidence="1" id="KW-0843">Virulence</keyword>
<dbReference type="AlphaFoldDB" id="K3WES1"/>